<feature type="compositionally biased region" description="Low complexity" evidence="1">
    <location>
        <begin position="131"/>
        <end position="162"/>
    </location>
</feature>
<feature type="non-terminal residue" evidence="2">
    <location>
        <position position="1"/>
    </location>
</feature>
<dbReference type="EMBL" id="ASPP01021517">
    <property type="protein sequence ID" value="ETO12329.1"/>
    <property type="molecule type" value="Genomic_DNA"/>
</dbReference>
<sequence length="337" mass="38536">GGGKKKKKKKKKEIMNEGNKQCCYGEKYGRPEHFDEELATGINGELNHANVDTNDNIEEMQRRQMGDWIGNDGENEYKHEERDDGNDDNNDNNNSSDNIDDDNALNEQNQLETIVEEDGDDHKIHVKDISNSQTNHQNENNTNDNVDNTNTNAKNNNAANGTVEDQSPPFPDVVKPGAGYMPRVSASDAWNGEWATPENYQSIRPPRDYNKSKHILENISETSDKKSSVVCITIDLRMQQLLIDMGLRVMSLRSDRITKMKNHLTRGYENDEILTQQYIECGVCFHKYNDMRVDRVNCTASCGNSVLYIVKKYLKSNGRTRVYRRLLVSVFILYCDI</sequence>
<dbReference type="Proteomes" id="UP000023152">
    <property type="component" value="Unassembled WGS sequence"/>
</dbReference>
<feature type="region of interest" description="Disordered" evidence="1">
    <location>
        <begin position="129"/>
        <end position="169"/>
    </location>
</feature>
<keyword evidence="3" id="KW-1185">Reference proteome</keyword>
<proteinExistence type="predicted"/>
<organism evidence="2 3">
    <name type="scientific">Reticulomyxa filosa</name>
    <dbReference type="NCBI Taxonomy" id="46433"/>
    <lineage>
        <taxon>Eukaryota</taxon>
        <taxon>Sar</taxon>
        <taxon>Rhizaria</taxon>
        <taxon>Retaria</taxon>
        <taxon>Foraminifera</taxon>
        <taxon>Monothalamids</taxon>
        <taxon>Reticulomyxidae</taxon>
        <taxon>Reticulomyxa</taxon>
    </lineage>
</organism>
<accession>X6MEK4</accession>
<evidence type="ECO:0000313" key="3">
    <source>
        <dbReference type="Proteomes" id="UP000023152"/>
    </source>
</evidence>
<gene>
    <name evidence="2" type="ORF">RFI_25047</name>
</gene>
<protein>
    <submittedName>
        <fullName evidence="2">Lipase</fullName>
    </submittedName>
</protein>
<evidence type="ECO:0000256" key="1">
    <source>
        <dbReference type="SAM" id="MobiDB-lite"/>
    </source>
</evidence>
<feature type="compositionally biased region" description="Basic residues" evidence="1">
    <location>
        <begin position="1"/>
        <end position="12"/>
    </location>
</feature>
<name>X6MEK4_RETFI</name>
<feature type="region of interest" description="Disordered" evidence="1">
    <location>
        <begin position="45"/>
        <end position="104"/>
    </location>
</feature>
<feature type="region of interest" description="Disordered" evidence="1">
    <location>
        <begin position="1"/>
        <end position="26"/>
    </location>
</feature>
<dbReference type="OrthoDB" id="446759at2759"/>
<comment type="caution">
    <text evidence="2">The sequence shown here is derived from an EMBL/GenBank/DDBJ whole genome shotgun (WGS) entry which is preliminary data.</text>
</comment>
<dbReference type="AlphaFoldDB" id="X6MEK4"/>
<evidence type="ECO:0000313" key="2">
    <source>
        <dbReference type="EMBL" id="ETO12329.1"/>
    </source>
</evidence>
<reference evidence="2 3" key="1">
    <citation type="journal article" date="2013" name="Curr. Biol.">
        <title>The Genome of the Foraminiferan Reticulomyxa filosa.</title>
        <authorList>
            <person name="Glockner G."/>
            <person name="Hulsmann N."/>
            <person name="Schleicher M."/>
            <person name="Noegel A.A."/>
            <person name="Eichinger L."/>
            <person name="Gallinger C."/>
            <person name="Pawlowski J."/>
            <person name="Sierra R."/>
            <person name="Euteneuer U."/>
            <person name="Pillet L."/>
            <person name="Moustafa A."/>
            <person name="Platzer M."/>
            <person name="Groth M."/>
            <person name="Szafranski K."/>
            <person name="Schliwa M."/>
        </authorList>
    </citation>
    <scope>NUCLEOTIDE SEQUENCE [LARGE SCALE GENOMIC DNA]</scope>
</reference>